<comment type="subcellular location">
    <subcellularLocation>
        <location evidence="1">Cytoplasm</location>
    </subcellularLocation>
</comment>
<protein>
    <recommendedName>
        <fullName evidence="3">DNA polymerase III subunit alpha</fullName>
        <ecNumber evidence="2">2.7.7.7</ecNumber>
    </recommendedName>
</protein>
<gene>
    <name evidence="11" type="ORF">MNBD_ALPHA09-667</name>
</gene>
<dbReference type="PANTHER" id="PTHR32294">
    <property type="entry name" value="DNA POLYMERASE III SUBUNIT ALPHA"/>
    <property type="match status" value="1"/>
</dbReference>
<dbReference type="GO" id="GO:0008408">
    <property type="term" value="F:3'-5' exonuclease activity"/>
    <property type="evidence" value="ECO:0007669"/>
    <property type="project" value="InterPro"/>
</dbReference>
<dbReference type="CDD" id="cd07433">
    <property type="entry name" value="PHP_PolIIIA_DnaE1"/>
    <property type="match status" value="1"/>
</dbReference>
<dbReference type="Pfam" id="PF17657">
    <property type="entry name" value="DNA_pol3_finger"/>
    <property type="match status" value="1"/>
</dbReference>
<dbReference type="InterPro" id="IPR004013">
    <property type="entry name" value="PHP_dom"/>
</dbReference>
<dbReference type="Pfam" id="PF01336">
    <property type="entry name" value="tRNA_anti-codon"/>
    <property type="match status" value="1"/>
</dbReference>
<comment type="catalytic activity">
    <reaction evidence="9">
        <text>DNA(n) + a 2'-deoxyribonucleoside 5'-triphosphate = DNA(n+1) + diphosphate</text>
        <dbReference type="Rhea" id="RHEA:22508"/>
        <dbReference type="Rhea" id="RHEA-COMP:17339"/>
        <dbReference type="Rhea" id="RHEA-COMP:17340"/>
        <dbReference type="ChEBI" id="CHEBI:33019"/>
        <dbReference type="ChEBI" id="CHEBI:61560"/>
        <dbReference type="ChEBI" id="CHEBI:173112"/>
        <dbReference type="EC" id="2.7.7.7"/>
    </reaction>
</comment>
<dbReference type="InterPro" id="IPR011708">
    <property type="entry name" value="DNA_pol3_alpha_NTPase_dom"/>
</dbReference>
<keyword evidence="7" id="KW-0235">DNA replication</keyword>
<dbReference type="InterPro" id="IPR004365">
    <property type="entry name" value="NA-bd_OB_tRNA"/>
</dbReference>
<name>A0A3B0TKL7_9ZZZZ</name>
<evidence type="ECO:0000256" key="8">
    <source>
        <dbReference type="ARBA" id="ARBA00022932"/>
    </source>
</evidence>
<keyword evidence="4" id="KW-0963">Cytoplasm</keyword>
<dbReference type="GO" id="GO:0003676">
    <property type="term" value="F:nucleic acid binding"/>
    <property type="evidence" value="ECO:0007669"/>
    <property type="project" value="InterPro"/>
</dbReference>
<dbReference type="InterPro" id="IPR049821">
    <property type="entry name" value="PolIIIA_DnaE1_PHP"/>
</dbReference>
<organism evidence="11">
    <name type="scientific">hydrothermal vent metagenome</name>
    <dbReference type="NCBI Taxonomy" id="652676"/>
    <lineage>
        <taxon>unclassified sequences</taxon>
        <taxon>metagenomes</taxon>
        <taxon>ecological metagenomes</taxon>
    </lineage>
</organism>
<keyword evidence="5 11" id="KW-0808">Transferase</keyword>
<dbReference type="EMBL" id="UOEM01000066">
    <property type="protein sequence ID" value="VAW13857.1"/>
    <property type="molecule type" value="Genomic_DNA"/>
</dbReference>
<evidence type="ECO:0000259" key="10">
    <source>
        <dbReference type="SMART" id="SM00481"/>
    </source>
</evidence>
<dbReference type="GO" id="GO:0006260">
    <property type="term" value="P:DNA replication"/>
    <property type="evidence" value="ECO:0007669"/>
    <property type="project" value="UniProtKB-KW"/>
</dbReference>
<evidence type="ECO:0000256" key="7">
    <source>
        <dbReference type="ARBA" id="ARBA00022705"/>
    </source>
</evidence>
<dbReference type="InterPro" id="IPR041931">
    <property type="entry name" value="DNA_pol3_alpha_thumb_dom"/>
</dbReference>
<evidence type="ECO:0000256" key="6">
    <source>
        <dbReference type="ARBA" id="ARBA00022695"/>
    </source>
</evidence>
<sequence length="1153" mass="125329">MEPAPKFVHLAVRSAYSLLEGALRIPKLVELAAADGMPAVAITDTNNLFGALEFAEAAAKAGVQPIVGLTLSVDFADEDETGRRPKGLEVFPAIRLLAQNEAGYGHLMALSSAAFLDHDPQKPPHVPLAVLKRHGEDLIALTGGAQGPIDMALGLGQGGRAKSRLQTLEAIFGDRLYVELQRHGLNSQSRIEADLVDLAYEAELPLVATNDAHFVSKDDYEAHDALICIAGGRVVAEDDRPKLTPEHRFKTADEMVELFADLPEALANTCEVARRVTGRPVLRDPMLPNFGAGEDDADVTMVEGDELERQARDGLAQRLAAHGTADGFTEADYRQRLDEEVGIIRGMGFPGYFLIVADIIKWSKAQGIPVGPGRGSGAGSLVAFVLTITDLDPLRFGLLFERFLNPERVSMPDFDIDFCPDRRDEVIGYIRDKYGSDRVAQIITFGKLQARAVLRDVGRVLQMPYGQVDRLCKMVPNNPANPVTLEEAIAGETSLQEERDGDDTVARLLKIGLRLEGLYRHASTHAAGVVIADRPLVDLVPLYRDPRSEMLVTQFNMKWVEQAGLVKFDILGLKTLTVLEKTTGLLARRGVTIDLGSLPLDDKPTYEMLARAETAGVFQFESAGMRDLLFKADPSNFEDLIALIALFRPGPMENIPKYLACKHGEEKPEFLHKTIVPVVADTYGVIIYQEQVMQIAQVFAGYSLGEADLLRRAMGKKIKSEMDAQRARFIEGAAAGGVEDARAVYVFDLVNKFAGYGFNKSHSAAYALIAYQTAYLKANHPVEFLAASMTLDMANTDKLSVFREEAMRLDIAIDPPSINASGVDFTVENGRIAYGLAAIKNVGRQAVETIVDQRTSGGDYRGIGDFAGRIDPQAVNRRALENLAKSGAFDKLEPNRAAVLGGLDRILQTASRAIGDRTAGQNDLFVGGEGGSAPDLRLPATEPWDPLEQLTQEFEALGFYLSGHPLDAYKLTLTRANVSSWRDFETAARDHGHSAGRIAGTVTSRRDRRARSGSRFAFVGFSDQTGQFEAVVFADVLAEAADLLNVGKAVILGVEADIDGERVRLRVQSVEAIGEGGKPCEIAALKIFIEDAEPLNALGHRLQTEGRGEVSVVVMDKDTGREVELRLAKTYKLGPQIERAIKAVPGVVALEAS</sequence>
<dbReference type="Gene3D" id="1.10.150.870">
    <property type="match status" value="1"/>
</dbReference>
<dbReference type="GO" id="GO:0005737">
    <property type="term" value="C:cytoplasm"/>
    <property type="evidence" value="ECO:0007669"/>
    <property type="project" value="UniProtKB-SubCell"/>
</dbReference>
<dbReference type="NCBIfam" id="NF004226">
    <property type="entry name" value="PRK05673.1"/>
    <property type="match status" value="1"/>
</dbReference>
<evidence type="ECO:0000313" key="11">
    <source>
        <dbReference type="EMBL" id="VAW13857.1"/>
    </source>
</evidence>
<evidence type="ECO:0000256" key="9">
    <source>
        <dbReference type="ARBA" id="ARBA00049244"/>
    </source>
</evidence>
<proteinExistence type="predicted"/>
<dbReference type="InterPro" id="IPR003141">
    <property type="entry name" value="Pol/His_phosphatase_N"/>
</dbReference>
<dbReference type="InterPro" id="IPR029460">
    <property type="entry name" value="DNAPol_HHH"/>
</dbReference>
<evidence type="ECO:0000256" key="3">
    <source>
        <dbReference type="ARBA" id="ARBA00019114"/>
    </source>
</evidence>
<dbReference type="Gene3D" id="1.10.10.1600">
    <property type="entry name" value="Bacterial DNA polymerase III alpha subunit, thumb domain"/>
    <property type="match status" value="1"/>
</dbReference>
<feature type="domain" description="Polymerase/histidinol phosphatase N-terminal" evidence="10">
    <location>
        <begin position="8"/>
        <end position="75"/>
    </location>
</feature>
<evidence type="ECO:0000256" key="2">
    <source>
        <dbReference type="ARBA" id="ARBA00012417"/>
    </source>
</evidence>
<dbReference type="Pfam" id="PF14579">
    <property type="entry name" value="HHH_6"/>
    <property type="match status" value="1"/>
</dbReference>
<dbReference type="InterPro" id="IPR016195">
    <property type="entry name" value="Pol/histidinol_Pase-like"/>
</dbReference>
<dbReference type="SMART" id="SM00481">
    <property type="entry name" value="POLIIIAc"/>
    <property type="match status" value="1"/>
</dbReference>
<accession>A0A3B0TKL7</accession>
<keyword evidence="6 11" id="KW-0548">Nucleotidyltransferase</keyword>
<dbReference type="SUPFAM" id="SSF89550">
    <property type="entry name" value="PHP domain-like"/>
    <property type="match status" value="1"/>
</dbReference>
<evidence type="ECO:0000256" key="4">
    <source>
        <dbReference type="ARBA" id="ARBA00022490"/>
    </source>
</evidence>
<dbReference type="PANTHER" id="PTHR32294:SF0">
    <property type="entry name" value="DNA POLYMERASE III SUBUNIT ALPHA"/>
    <property type="match status" value="1"/>
</dbReference>
<dbReference type="CDD" id="cd04485">
    <property type="entry name" value="DnaE_OBF"/>
    <property type="match status" value="1"/>
</dbReference>
<dbReference type="EC" id="2.7.7.7" evidence="2"/>
<keyword evidence="8" id="KW-0239">DNA-directed DNA polymerase</keyword>
<dbReference type="Pfam" id="PF02811">
    <property type="entry name" value="PHP"/>
    <property type="match status" value="1"/>
</dbReference>
<dbReference type="InterPro" id="IPR004805">
    <property type="entry name" value="DnaE2/DnaE/PolC"/>
</dbReference>
<evidence type="ECO:0000256" key="5">
    <source>
        <dbReference type="ARBA" id="ARBA00022679"/>
    </source>
</evidence>
<dbReference type="AlphaFoldDB" id="A0A3B0TKL7"/>
<dbReference type="Pfam" id="PF07733">
    <property type="entry name" value="DNA_pol3_alpha"/>
    <property type="match status" value="1"/>
</dbReference>
<reference evidence="11" key="1">
    <citation type="submission" date="2018-06" db="EMBL/GenBank/DDBJ databases">
        <authorList>
            <person name="Zhirakovskaya E."/>
        </authorList>
    </citation>
    <scope>NUCLEOTIDE SEQUENCE</scope>
</reference>
<dbReference type="Gene3D" id="3.20.20.140">
    <property type="entry name" value="Metal-dependent hydrolases"/>
    <property type="match status" value="1"/>
</dbReference>
<evidence type="ECO:0000256" key="1">
    <source>
        <dbReference type="ARBA" id="ARBA00004496"/>
    </source>
</evidence>
<dbReference type="InterPro" id="IPR040982">
    <property type="entry name" value="DNA_pol3_finger"/>
</dbReference>
<dbReference type="GO" id="GO:0003887">
    <property type="term" value="F:DNA-directed DNA polymerase activity"/>
    <property type="evidence" value="ECO:0007669"/>
    <property type="project" value="UniProtKB-KW"/>
</dbReference>
<dbReference type="NCBIfam" id="TIGR00594">
    <property type="entry name" value="polc"/>
    <property type="match status" value="1"/>
</dbReference>